<dbReference type="EMBL" id="MWDQ01000094">
    <property type="protein sequence ID" value="OQB73147.1"/>
    <property type="molecule type" value="Genomic_DNA"/>
</dbReference>
<dbReference type="PANTHER" id="PTHR36848:SF2">
    <property type="entry name" value="SECRETED PROTEIN"/>
    <property type="match status" value="1"/>
</dbReference>
<dbReference type="PANTHER" id="PTHR36848">
    <property type="entry name" value="DNA-BINDING PROTEIN (PUTATIVE SECRETED PROTEIN)-RELATED"/>
    <property type="match status" value="1"/>
</dbReference>
<dbReference type="Gene3D" id="3.40.50.880">
    <property type="match status" value="1"/>
</dbReference>
<dbReference type="InterPro" id="IPR029062">
    <property type="entry name" value="Class_I_gatase-like"/>
</dbReference>
<evidence type="ECO:0000313" key="1">
    <source>
        <dbReference type="EMBL" id="OQB73147.1"/>
    </source>
</evidence>
<proteinExistence type="predicted"/>
<gene>
    <name evidence="1" type="ORF">BWX89_01097</name>
</gene>
<accession>A0A1V6C8A7</accession>
<dbReference type="AlphaFoldDB" id="A0A1V6C8A7"/>
<dbReference type="NCBIfam" id="NF045579">
    <property type="entry name" value="rhamnoside_JR"/>
    <property type="match status" value="1"/>
</dbReference>
<name>A0A1V6C8A7_UNCT6</name>
<keyword evidence="1" id="KW-0378">Hydrolase</keyword>
<dbReference type="CDD" id="cd03143">
    <property type="entry name" value="A4_beta-galactosidase_middle_domain"/>
    <property type="match status" value="1"/>
</dbReference>
<dbReference type="Gene3D" id="2.60.120.260">
    <property type="entry name" value="Galactose-binding domain-like"/>
    <property type="match status" value="1"/>
</dbReference>
<dbReference type="InterPro" id="IPR053161">
    <property type="entry name" value="Ulvan_degrading_GH"/>
</dbReference>
<dbReference type="InterPro" id="IPR008979">
    <property type="entry name" value="Galactose-bd-like_sf"/>
</dbReference>
<reference evidence="1" key="1">
    <citation type="submission" date="2017-02" db="EMBL/GenBank/DDBJ databases">
        <title>Delving into the versatile metabolic prowess of the omnipresent phylum Bacteroidetes.</title>
        <authorList>
            <person name="Nobu M.K."/>
            <person name="Mei R."/>
            <person name="Narihiro T."/>
            <person name="Kuroda K."/>
            <person name="Liu W.-T."/>
        </authorList>
    </citation>
    <scope>NUCLEOTIDE SEQUENCE</scope>
    <source>
        <strain evidence="1">ADurb.Bin131</strain>
    </source>
</reference>
<comment type="caution">
    <text evidence="1">The sequence shown here is derived from an EMBL/GenBank/DDBJ whole genome shotgun (WGS) entry which is preliminary data.</text>
</comment>
<organism evidence="1">
    <name type="scientific">candidate division TA06 bacterium ADurb.Bin131</name>
    <dbReference type="NCBI Taxonomy" id="1852827"/>
    <lineage>
        <taxon>Bacteria</taxon>
        <taxon>Bacteria division TA06</taxon>
    </lineage>
</organism>
<dbReference type="SUPFAM" id="SSF49785">
    <property type="entry name" value="Galactose-binding domain-like"/>
    <property type="match status" value="1"/>
</dbReference>
<dbReference type="Proteomes" id="UP000485562">
    <property type="component" value="Unassembled WGS sequence"/>
</dbReference>
<dbReference type="Pfam" id="PF17132">
    <property type="entry name" value="Glyco_hydro_106"/>
    <property type="match status" value="1"/>
</dbReference>
<protein>
    <submittedName>
        <fullName evidence="1">Glycosyl hydrolases family 2, sugar binding domain</fullName>
    </submittedName>
</protein>
<sequence length="1042" mass="120883">MEKDTFSFDVFSKSPVEYRPVPFLFLNHELQDNELMWQVKEIKEKGLRGFFMHPRPGLLTPYMSVEFRKKIRLMVEEAEKHGIEAWLYDEDPYPSGAAGGKVIYHHPEYRSRTLNVKTQIFHGGEKIKFDLPIGHIIAIFAVPQETDKNKKIINLTEFAGPVREEWAYIRRYNTYYGSMPADTFPHWRSDATGIKNRLVWNCPEGKWKIISFIECYETSYWGPWGAYVDLLNSDAVDDFIQKTHEVYKKDLGKYFGKTIPGIFTDEPKWIGWLPWSSKFIDYFKKIKGYSIVDYLYMLVDGDSEKERKIRFDYWDVLTKMLKESFFDRISKWCEKNKISFTGHVSPEEEPDLGVVYLGDLMQLAKSFQIPGTDIITSRIGTNEYPVINVGPKLISSVARQQARQRVIAECFALEEWDFTLSKMKKIADFMMCLGVNLITPHGFYYSIDGHRKKEACPSQFYQTTYWQYYEEFSKYIGRVCYMLTRFDYPVEFALLYPTCSLWHLLPAYREKAKEISDSFVFINNLLVHNKRQFDFVDDIDFVKAQVGNGTFTIGKMKYNALVVPPLRYMPDNLVEKLKEFSENGGKVLFLGEKIKGVKTELISPEIPENIAYLDEKQRQKESQKIKNVLEEFVPPLVELHGTNCEDVFVSARKGKDCSIYFFANCGEEIADFSVKLRDKEQLELWDSSTGQRYATGGELGNFRIILQSSQSIFAVSGSGKNLLNPSFILEKHQLCNLDEWDFEICDDNVLYLGLWNIVRENIDEFFDAEQRYKNIGHPVLPPTPAGRIKDLSKTNIRWLENDFDISYPSTLCYKINFFCYGEPEKMELVWEKSSIKGKYRIFIDEQEIPLDKVRQCKKYDIMNMIVDITQYFRKQKPFYTPDVRTISVFVDVKTPEDGLLEPMRVFGDFIVKKTGDMGMGAEIKAGIKPCKIAGSWTDAGFPYYSGSAIYRKSFNIDNIENCRYFLRIDNLYDIAEIEINGKKVGNIFWNPPEVEITGALKKGENKIMAKITNSLFNMLEGKPKPSGIIGSVKILQTKRSSG</sequence>
<dbReference type="GO" id="GO:0016787">
    <property type="term" value="F:hydrolase activity"/>
    <property type="evidence" value="ECO:0007669"/>
    <property type="project" value="UniProtKB-KW"/>
</dbReference>